<proteinExistence type="predicted"/>
<organism evidence="1">
    <name type="scientific">virus sp. ctDYl1</name>
    <dbReference type="NCBI Taxonomy" id="2826795"/>
    <lineage>
        <taxon>Viruses</taxon>
    </lineage>
</organism>
<evidence type="ECO:0000313" key="1">
    <source>
        <dbReference type="EMBL" id="DAE27932.1"/>
    </source>
</evidence>
<name>A0A8S5RAC7_9VIRU</name>
<reference evidence="1" key="1">
    <citation type="journal article" date="2021" name="Proc. Natl. Acad. Sci. U.S.A.">
        <title>A Catalog of Tens of Thousands of Viruses from Human Metagenomes Reveals Hidden Associations with Chronic Diseases.</title>
        <authorList>
            <person name="Tisza M.J."/>
            <person name="Buck C.B."/>
        </authorList>
    </citation>
    <scope>NUCLEOTIDE SEQUENCE</scope>
    <source>
        <strain evidence="1">CtDYl1</strain>
    </source>
</reference>
<protein>
    <submittedName>
        <fullName evidence="1">Uncharacterized protein</fullName>
    </submittedName>
</protein>
<accession>A0A8S5RAC7</accession>
<sequence length="32" mass="3721">MLCFPLSTSFSAVDSLDIFMRLWTVSLENSFY</sequence>
<dbReference type="EMBL" id="BK015846">
    <property type="protein sequence ID" value="DAE27932.1"/>
    <property type="molecule type" value="Genomic_DNA"/>
</dbReference>